<keyword evidence="2" id="KW-1185">Reference proteome</keyword>
<dbReference type="Pfam" id="PF12900">
    <property type="entry name" value="Pyridox_ox_2"/>
    <property type="match status" value="1"/>
</dbReference>
<proteinExistence type="predicted"/>
<organism evidence="1 2">
    <name type="scientific">Microlunatus flavus</name>
    <dbReference type="NCBI Taxonomy" id="1036181"/>
    <lineage>
        <taxon>Bacteria</taxon>
        <taxon>Bacillati</taxon>
        <taxon>Actinomycetota</taxon>
        <taxon>Actinomycetes</taxon>
        <taxon>Propionibacteriales</taxon>
        <taxon>Propionibacteriaceae</taxon>
        <taxon>Microlunatus</taxon>
    </lineage>
</organism>
<dbReference type="SUPFAM" id="SSF50475">
    <property type="entry name" value="FMN-binding split barrel"/>
    <property type="match status" value="1"/>
</dbReference>
<sequence>MTTQHAETDLAIRTLSRESCLELLAAEAVGRVGFVGREGVEILPVAYRLGQGPRIFVSTRTWGVVGQLAECGGACTFEVDHHGATSRDGWSVLMHGTLGRLDRAGQVAYAALDRSLEAWPGYRDARPVQFLPRSFSGRSVMRPS</sequence>
<dbReference type="RefSeq" id="WP_091182094.1">
    <property type="nucleotide sequence ID" value="NZ_FOFA01000006.1"/>
</dbReference>
<name>A0A1H9J5G2_9ACTN</name>
<dbReference type="InterPro" id="IPR024747">
    <property type="entry name" value="Pyridox_Oxase-rel"/>
</dbReference>
<reference evidence="2" key="1">
    <citation type="submission" date="2016-10" db="EMBL/GenBank/DDBJ databases">
        <authorList>
            <person name="Varghese N."/>
            <person name="Submissions S."/>
        </authorList>
    </citation>
    <scope>NUCLEOTIDE SEQUENCE [LARGE SCALE GENOMIC DNA]</scope>
    <source>
        <strain evidence="2">CGMCC 4.6856</strain>
    </source>
</reference>
<dbReference type="EMBL" id="FOFA01000006">
    <property type="protein sequence ID" value="SEQ82007.1"/>
    <property type="molecule type" value="Genomic_DNA"/>
</dbReference>
<evidence type="ECO:0000313" key="1">
    <source>
        <dbReference type="EMBL" id="SEQ82007.1"/>
    </source>
</evidence>
<gene>
    <name evidence="1" type="ORF">SAMN05421756_10695</name>
</gene>
<dbReference type="Gene3D" id="2.30.110.10">
    <property type="entry name" value="Electron Transport, Fmn-binding Protein, Chain A"/>
    <property type="match status" value="1"/>
</dbReference>
<accession>A0A1H9J5G2</accession>
<dbReference type="STRING" id="1036181.SAMN05421756_10695"/>
<dbReference type="InterPro" id="IPR012349">
    <property type="entry name" value="Split_barrel_FMN-bd"/>
</dbReference>
<evidence type="ECO:0000313" key="2">
    <source>
        <dbReference type="Proteomes" id="UP000198504"/>
    </source>
</evidence>
<dbReference type="OrthoDB" id="5193072at2"/>
<dbReference type="Proteomes" id="UP000198504">
    <property type="component" value="Unassembled WGS sequence"/>
</dbReference>
<dbReference type="AlphaFoldDB" id="A0A1H9J5G2"/>
<protein>
    <submittedName>
        <fullName evidence="1">Nitroimidazol reductase NimA, pyridoxamine 5'-phosphate oxidase superfamily</fullName>
    </submittedName>
</protein>